<accession>A0A251XTK1</accession>
<evidence type="ECO:0000256" key="1">
    <source>
        <dbReference type="SAM" id="MobiDB-lite"/>
    </source>
</evidence>
<dbReference type="EMBL" id="MDHJ01000001">
    <property type="protein sequence ID" value="OUE08892.1"/>
    <property type="molecule type" value="Genomic_DNA"/>
</dbReference>
<protein>
    <submittedName>
        <fullName evidence="2">Uncharacterized protein</fullName>
    </submittedName>
</protein>
<dbReference type="Proteomes" id="UP000195106">
    <property type="component" value="Unassembled WGS sequence"/>
</dbReference>
<organism evidence="2 3">
    <name type="scientific">Clavibacter michiganensis</name>
    <dbReference type="NCBI Taxonomy" id="28447"/>
    <lineage>
        <taxon>Bacteria</taxon>
        <taxon>Bacillati</taxon>
        <taxon>Actinomycetota</taxon>
        <taxon>Actinomycetes</taxon>
        <taxon>Micrococcales</taxon>
        <taxon>Microbacteriaceae</taxon>
        <taxon>Clavibacter</taxon>
    </lineage>
</organism>
<reference evidence="2 3" key="1">
    <citation type="submission" date="2016-08" db="EMBL/GenBank/DDBJ databases">
        <title>Genome sequence of Clavibacter michiganensis spp. strain CASJ009.</title>
        <authorList>
            <person name="Thapa S.P."/>
            <person name="Coaker G."/>
        </authorList>
    </citation>
    <scope>NUCLEOTIDE SEQUENCE [LARGE SCALE GENOMIC DNA]</scope>
    <source>
        <strain evidence="2">CASJ009</strain>
    </source>
</reference>
<name>A0A251XTK1_9MICO</name>
<gene>
    <name evidence="2" type="ORF">CMsap09_08105</name>
</gene>
<feature type="region of interest" description="Disordered" evidence="1">
    <location>
        <begin position="1"/>
        <end position="40"/>
    </location>
</feature>
<comment type="caution">
    <text evidence="2">The sequence shown here is derived from an EMBL/GenBank/DDBJ whole genome shotgun (WGS) entry which is preliminary data.</text>
</comment>
<proteinExistence type="predicted"/>
<feature type="compositionally biased region" description="Low complexity" evidence="1">
    <location>
        <begin position="21"/>
        <end position="40"/>
    </location>
</feature>
<evidence type="ECO:0000313" key="2">
    <source>
        <dbReference type="EMBL" id="OUE08892.1"/>
    </source>
</evidence>
<dbReference type="AlphaFoldDB" id="A0A251XTK1"/>
<evidence type="ECO:0000313" key="3">
    <source>
        <dbReference type="Proteomes" id="UP000195106"/>
    </source>
</evidence>
<sequence length="163" mass="15902">MTSSAPASPASDLGPRPAAAPPASAGASSSASSSGQSASSAPASAFVGLLAADGARLTGRVADAADRLDAGIPAARFDARTASVEDALVVALALVAGGLDVRDAAQHAAAGDPAPVIQALHSLAGRGGVEPYLLRNGLTVEQFHALRDAVVAVGGRELDESQD</sequence>